<keyword evidence="1" id="KW-0472">Membrane</keyword>
<gene>
    <name evidence="2" type="ORF">ERS852582_01871</name>
</gene>
<sequence length="250" mass="28105">MASYRYERDIDPKDLKPRKQRQYSRKERWANWWDYNLKWVLIFGIAGAFVAYCFIGQYFLTTHPDYNIAVVSPYYLPEATVTALQQQLAAYGEDCNGDGKVVVKLNQYTMAFNSEDSDAYLDMAGTTKLSTDIQSSLSSIFILYDPAGFQQTTGTLRYLDGHLPKSDADSDWWNMVYRWTDCPVLTGMELGSYTSDAVQSASGDSQQLLADYYIGIRGAWLKESASLLENSETLWANLTAGAVSTAGEGH</sequence>
<accession>A0A173U1N7</accession>
<keyword evidence="1" id="KW-0812">Transmembrane</keyword>
<name>A0A173U1N7_9FIRM</name>
<evidence type="ECO:0000313" key="3">
    <source>
        <dbReference type="Proteomes" id="UP000095649"/>
    </source>
</evidence>
<dbReference type="AlphaFoldDB" id="A0A173U1N7"/>
<organism evidence="2 3">
    <name type="scientific">Faecalibacterium prausnitzii</name>
    <dbReference type="NCBI Taxonomy" id="853"/>
    <lineage>
        <taxon>Bacteria</taxon>
        <taxon>Bacillati</taxon>
        <taxon>Bacillota</taxon>
        <taxon>Clostridia</taxon>
        <taxon>Eubacteriales</taxon>
        <taxon>Oscillospiraceae</taxon>
        <taxon>Faecalibacterium</taxon>
    </lineage>
</organism>
<evidence type="ECO:0000313" key="2">
    <source>
        <dbReference type="EMBL" id="CUN08983.1"/>
    </source>
</evidence>
<keyword evidence="1" id="KW-1133">Transmembrane helix</keyword>
<reference evidence="2 3" key="1">
    <citation type="submission" date="2015-09" db="EMBL/GenBank/DDBJ databases">
        <authorList>
            <consortium name="Pathogen Informatics"/>
        </authorList>
    </citation>
    <scope>NUCLEOTIDE SEQUENCE [LARGE SCALE GENOMIC DNA]</scope>
    <source>
        <strain evidence="2 3">2789STDY5834970</strain>
    </source>
</reference>
<evidence type="ECO:0000256" key="1">
    <source>
        <dbReference type="SAM" id="Phobius"/>
    </source>
</evidence>
<dbReference type="RefSeq" id="WP_055186300.1">
    <property type="nucleotide sequence ID" value="NZ_CYXN01000015.1"/>
</dbReference>
<dbReference type="Proteomes" id="UP000095649">
    <property type="component" value="Unassembled WGS sequence"/>
</dbReference>
<proteinExistence type="predicted"/>
<feature type="transmembrane region" description="Helical" evidence="1">
    <location>
        <begin position="39"/>
        <end position="60"/>
    </location>
</feature>
<protein>
    <submittedName>
        <fullName evidence="2">Uncharacterized protein</fullName>
    </submittedName>
</protein>
<dbReference type="OrthoDB" id="1850828at2"/>
<dbReference type="EMBL" id="CYXN01000015">
    <property type="protein sequence ID" value="CUN08983.1"/>
    <property type="molecule type" value="Genomic_DNA"/>
</dbReference>